<dbReference type="EMBL" id="BAZW01000090">
    <property type="protein sequence ID" value="GAO27722.1"/>
    <property type="molecule type" value="Genomic_DNA"/>
</dbReference>
<reference evidence="1 2" key="1">
    <citation type="journal article" date="2015" name="Microbes Environ.">
        <title>Distribution and evolution of nitrogen fixation genes in the phylum bacteroidetes.</title>
        <authorList>
            <person name="Inoue J."/>
            <person name="Oshima K."/>
            <person name="Suda W."/>
            <person name="Sakamoto M."/>
            <person name="Iino T."/>
            <person name="Noda S."/>
            <person name="Hongoh Y."/>
            <person name="Hattori M."/>
            <person name="Ohkuma M."/>
        </authorList>
    </citation>
    <scope>NUCLEOTIDE SEQUENCE [LARGE SCALE GENOMIC DNA]</scope>
    <source>
        <strain evidence="1">JCM 15548</strain>
    </source>
</reference>
<evidence type="ECO:0000313" key="2">
    <source>
        <dbReference type="Proteomes" id="UP000032900"/>
    </source>
</evidence>
<protein>
    <submittedName>
        <fullName evidence="1">Uncharacterized protein</fullName>
    </submittedName>
</protein>
<dbReference type="STRING" id="1236989.JCM15548_14571"/>
<name>A0A0E9LQ36_9BACT</name>
<keyword evidence="2" id="KW-1185">Reference proteome</keyword>
<evidence type="ECO:0000313" key="1">
    <source>
        <dbReference type="EMBL" id="GAO27722.1"/>
    </source>
</evidence>
<accession>A0A0E9LQ36</accession>
<gene>
    <name evidence="1" type="ORF">JCM15548_14571</name>
</gene>
<comment type="caution">
    <text evidence="1">The sequence shown here is derived from an EMBL/GenBank/DDBJ whole genome shotgun (WGS) entry which is preliminary data.</text>
</comment>
<sequence>MRRNLQYFDIEIDKLTNSIENVITGDRFQTDVSLVDKDDLKSISKKNGWLFNWKNEYKEADRDIYKLTTVGNTDVIQGLISITEKEDHVYMHLIESAPFNLGREKVYLGVPGNLIAFVCRISFHRGFEGYVSFAAKSQLIEHYEKTLGAICVGGQLMVINTEAALKLLDKYYKT</sequence>
<organism evidence="1 2">
    <name type="scientific">Geofilum rubicundum JCM 15548</name>
    <dbReference type="NCBI Taxonomy" id="1236989"/>
    <lineage>
        <taxon>Bacteria</taxon>
        <taxon>Pseudomonadati</taxon>
        <taxon>Bacteroidota</taxon>
        <taxon>Bacteroidia</taxon>
        <taxon>Marinilabiliales</taxon>
        <taxon>Marinilabiliaceae</taxon>
        <taxon>Geofilum</taxon>
    </lineage>
</organism>
<dbReference type="Proteomes" id="UP000032900">
    <property type="component" value="Unassembled WGS sequence"/>
</dbReference>
<dbReference type="AlphaFoldDB" id="A0A0E9LQ36"/>
<proteinExistence type="predicted"/>
<dbReference type="OrthoDB" id="956078at2"/>
<dbReference type="RefSeq" id="WP_062128730.1">
    <property type="nucleotide sequence ID" value="NZ_BAZW01000090.1"/>
</dbReference>